<dbReference type="AlphaFoldDB" id="A0A0E3SAE5"/>
<dbReference type="Pfam" id="PF01593">
    <property type="entry name" value="Amino_oxidase"/>
    <property type="match status" value="1"/>
</dbReference>
<dbReference type="RefSeq" id="WP_048136729.1">
    <property type="nucleotide sequence ID" value="NZ_CP009516.1"/>
</dbReference>
<keyword evidence="3" id="KW-1185">Reference proteome</keyword>
<gene>
    <name evidence="2" type="ORF">MSHOH_0169</name>
</gene>
<dbReference type="OrthoDB" id="11867at2157"/>
<feature type="domain" description="Amine oxidase" evidence="1">
    <location>
        <begin position="13"/>
        <end position="457"/>
    </location>
</feature>
<dbReference type="GO" id="GO:0005829">
    <property type="term" value="C:cytosol"/>
    <property type="evidence" value="ECO:0007669"/>
    <property type="project" value="TreeGrafter"/>
</dbReference>
<dbReference type="STRING" id="1434110.MSHOH_0169"/>
<dbReference type="PANTHER" id="PTHR21197">
    <property type="entry name" value="UDP-GALACTOPYRANOSE MUTASE"/>
    <property type="match status" value="1"/>
</dbReference>
<dbReference type="PATRIC" id="fig|1434110.4.peg.192"/>
<dbReference type="PRINTS" id="PR00419">
    <property type="entry name" value="ADXRDTASE"/>
</dbReference>
<dbReference type="GO" id="GO:0008767">
    <property type="term" value="F:UDP-galactopyranose mutase activity"/>
    <property type="evidence" value="ECO:0007669"/>
    <property type="project" value="TreeGrafter"/>
</dbReference>
<dbReference type="Gene3D" id="3.50.50.60">
    <property type="entry name" value="FAD/NAD(P)-binding domain"/>
    <property type="match status" value="1"/>
</dbReference>
<evidence type="ECO:0000259" key="1">
    <source>
        <dbReference type="Pfam" id="PF01593"/>
    </source>
</evidence>
<dbReference type="PANTHER" id="PTHR21197:SF0">
    <property type="entry name" value="UDP-GALACTOPYRANOSE MUTASE"/>
    <property type="match status" value="1"/>
</dbReference>
<evidence type="ECO:0000313" key="3">
    <source>
        <dbReference type="Proteomes" id="UP000033101"/>
    </source>
</evidence>
<name>A0A0E3SAE5_9EURY</name>
<dbReference type="SUPFAM" id="SSF51905">
    <property type="entry name" value="FAD/NAD(P)-binding domain"/>
    <property type="match status" value="1"/>
</dbReference>
<evidence type="ECO:0000313" key="2">
    <source>
        <dbReference type="EMBL" id="AKB76652.1"/>
    </source>
</evidence>
<organism evidence="2 3">
    <name type="scientific">Methanosarcina horonobensis HB-1 = JCM 15518</name>
    <dbReference type="NCBI Taxonomy" id="1434110"/>
    <lineage>
        <taxon>Archaea</taxon>
        <taxon>Methanobacteriati</taxon>
        <taxon>Methanobacteriota</taxon>
        <taxon>Stenosarchaea group</taxon>
        <taxon>Methanomicrobia</taxon>
        <taxon>Methanosarcinales</taxon>
        <taxon>Methanosarcinaceae</taxon>
        <taxon>Methanosarcina</taxon>
    </lineage>
</organism>
<protein>
    <recommendedName>
        <fullName evidence="1">Amine oxidase domain-containing protein</fullName>
    </recommendedName>
</protein>
<dbReference type="GO" id="GO:0050660">
    <property type="term" value="F:flavin adenine dinucleotide binding"/>
    <property type="evidence" value="ECO:0007669"/>
    <property type="project" value="TreeGrafter"/>
</dbReference>
<reference evidence="2 3" key="1">
    <citation type="submission" date="2014-07" db="EMBL/GenBank/DDBJ databases">
        <title>Methanogenic archaea and the global carbon cycle.</title>
        <authorList>
            <person name="Henriksen J.R."/>
            <person name="Luke J."/>
            <person name="Reinhart S."/>
            <person name="Benedict M.N."/>
            <person name="Youngblut N.D."/>
            <person name="Metcalf M.E."/>
            <person name="Whitaker R.J."/>
            <person name="Metcalf W.W."/>
        </authorList>
    </citation>
    <scope>NUCLEOTIDE SEQUENCE [LARGE SCALE GENOMIC DNA]</scope>
    <source>
        <strain evidence="2 3">HB-1</strain>
    </source>
</reference>
<dbReference type="InterPro" id="IPR002937">
    <property type="entry name" value="Amino_oxidase"/>
</dbReference>
<dbReference type="EMBL" id="CP009516">
    <property type="protein sequence ID" value="AKB76652.1"/>
    <property type="molecule type" value="Genomic_DNA"/>
</dbReference>
<accession>A0A0E3SAE5</accession>
<dbReference type="GO" id="GO:0016491">
    <property type="term" value="F:oxidoreductase activity"/>
    <property type="evidence" value="ECO:0007669"/>
    <property type="project" value="InterPro"/>
</dbReference>
<dbReference type="KEGG" id="mhor:MSHOH_0169"/>
<sequence length="470" mass="53583">MDNNVLILGAGPAGMSAALRLLNNNVNFSVVEKENIVGGLAKTIDFGPFSLDIGPHILCTKPYVYDYNEKIYHFIRELLGKQLIFYETSNRKYLETVRVGGDEFDYPIQIKNALQNVGFIHALHMVYDYMEAKSARNLKEDTSFEQIITTQLGQSLADLFILKYSEKTWGLKCSALSSDLAWRVGEFSILSVLIEQLSNSWKNLRSTSGHPVCYPKQGIGLICEQIRANIEKGKVGEIKTESYPVRILHDNGQICEVAVCEQGIIQSYRPEYVLSSIPIGQLIQLLDPRPPDEVIHSVLSLKYRSHLCLYLIVNKDRVLREHCIYYPDPEIPFARMMEQKNYSRDTCPDDMTALAIEFFCWYEDDLWNNDDSELFRIAISKLEELGIVKEDEVVDYFVHRERFAYPVYDLGYADRLRTVTTYLEGLNNLKLIGRSGTFTYMGQYRAMEAGSNAADKIVGEIFKESGGDLP</sequence>
<dbReference type="GeneID" id="24829286"/>
<dbReference type="InterPro" id="IPR036188">
    <property type="entry name" value="FAD/NAD-bd_sf"/>
</dbReference>
<proteinExistence type="predicted"/>
<dbReference type="HOGENOM" id="CLU_026719_1_0_2"/>
<dbReference type="Proteomes" id="UP000033101">
    <property type="component" value="Chromosome"/>
</dbReference>